<reference evidence="3 4" key="1">
    <citation type="submission" date="2019-07" db="EMBL/GenBank/DDBJ databases">
        <title>Whole genome shotgun sequence of Sporosarcina luteola NBRC 105378.</title>
        <authorList>
            <person name="Hosoyama A."/>
            <person name="Uohara A."/>
            <person name="Ohji S."/>
            <person name="Ichikawa N."/>
        </authorList>
    </citation>
    <scope>NUCLEOTIDE SEQUENCE [LARGE SCALE GENOMIC DNA]</scope>
    <source>
        <strain evidence="3 4">NBRC 105378</strain>
    </source>
</reference>
<protein>
    <recommendedName>
        <fullName evidence="2">SLH domain-containing protein</fullName>
    </recommendedName>
</protein>
<dbReference type="PROSITE" id="PS51272">
    <property type="entry name" value="SLH"/>
    <property type="match status" value="3"/>
</dbReference>
<proteinExistence type="predicted"/>
<name>A0A511ZAN0_9BACL</name>
<feature type="domain" description="SLH" evidence="2">
    <location>
        <begin position="87"/>
        <end position="150"/>
    </location>
</feature>
<dbReference type="InterPro" id="IPR001119">
    <property type="entry name" value="SLH_dom"/>
</dbReference>
<comment type="caution">
    <text evidence="3">The sequence shown here is derived from an EMBL/GenBank/DDBJ whole genome shotgun (WGS) entry which is preliminary data.</text>
</comment>
<feature type="chain" id="PRO_5038569164" description="SLH domain-containing protein" evidence="1">
    <location>
        <begin position="21"/>
        <end position="483"/>
    </location>
</feature>
<evidence type="ECO:0000313" key="3">
    <source>
        <dbReference type="EMBL" id="GEN84491.1"/>
    </source>
</evidence>
<gene>
    <name evidence="3" type="ORF">SLU01_28030</name>
</gene>
<dbReference type="Pfam" id="PF00395">
    <property type="entry name" value="SLH"/>
    <property type="match status" value="3"/>
</dbReference>
<feature type="domain" description="SLH" evidence="2">
    <location>
        <begin position="26"/>
        <end position="86"/>
    </location>
</feature>
<feature type="domain" description="SLH" evidence="2">
    <location>
        <begin position="151"/>
        <end position="211"/>
    </location>
</feature>
<dbReference type="Proteomes" id="UP000321901">
    <property type="component" value="Unassembled WGS sequence"/>
</dbReference>
<dbReference type="PANTHER" id="PTHR43308">
    <property type="entry name" value="OUTER MEMBRANE PROTEIN ALPHA-RELATED"/>
    <property type="match status" value="1"/>
</dbReference>
<dbReference type="AlphaFoldDB" id="A0A511ZAN0"/>
<dbReference type="InterPro" id="IPR051465">
    <property type="entry name" value="Cell_Envelope_Struct_Comp"/>
</dbReference>
<dbReference type="OrthoDB" id="5845122at2"/>
<evidence type="ECO:0000259" key="2">
    <source>
        <dbReference type="PROSITE" id="PS51272"/>
    </source>
</evidence>
<evidence type="ECO:0000313" key="4">
    <source>
        <dbReference type="Proteomes" id="UP000321901"/>
    </source>
</evidence>
<keyword evidence="4" id="KW-1185">Reference proteome</keyword>
<evidence type="ECO:0000256" key="1">
    <source>
        <dbReference type="SAM" id="SignalP"/>
    </source>
</evidence>
<feature type="signal peptide" evidence="1">
    <location>
        <begin position="1"/>
        <end position="20"/>
    </location>
</feature>
<dbReference type="EMBL" id="BJYL01000038">
    <property type="protein sequence ID" value="GEN84491.1"/>
    <property type="molecule type" value="Genomic_DNA"/>
</dbReference>
<dbReference type="RefSeq" id="WP_147059386.1">
    <property type="nucleotide sequence ID" value="NZ_BJYL01000038.1"/>
</dbReference>
<organism evidence="3 4">
    <name type="scientific">Sporosarcina luteola</name>
    <dbReference type="NCBI Taxonomy" id="582850"/>
    <lineage>
        <taxon>Bacteria</taxon>
        <taxon>Bacillati</taxon>
        <taxon>Bacillota</taxon>
        <taxon>Bacilli</taxon>
        <taxon>Bacillales</taxon>
        <taxon>Caryophanaceae</taxon>
        <taxon>Sporosarcina</taxon>
    </lineage>
</organism>
<keyword evidence="1" id="KW-0732">Signal</keyword>
<accession>A0A511ZAN0</accession>
<sequence length="483" mass="53854">MKKRLLIVFGALLLFCFIPATGFSAEPRQFSDVPPTKHFSEAVYELAERNIIGGYPDGTFRPGKSITRGQAAAIVAKMTNLDTSNVKDPGFKDVSTANGYYKAIAAMAEKGMIGGYGDGRFGPNDPIKRGQMASILVKAFDLPRETVYNHPFKDIRNSEAQTEYIVAIYALGITSGTSPTTFSPNAPITRGQAAKMLKATEAAKPPMVTIKASDLDWEYVRISQTDAEEGLFKAIQVFGQEAYTEDRVQLVPVKEGTGILNLRGEPSKGSTVKDYKKYYVHIKKVNDELTLTLEETEDMAPTAVKLFEIDEKIQAISLETMKGEMLSDNVPFKLDEYLIVSFTIDKPGQYIATVQLESGKEIKYGIEAKQNDAQSYYDIEAIRENTTDIFEEDAKYNIGDYKILEKDAGEIVKITREPGTNKFHFQATGKKEGTVHIDYGKSLIQRDCGESEYCDRFVWSGLVVKVRIIGSIVNVYVYRDYEE</sequence>